<evidence type="ECO:0000256" key="1">
    <source>
        <dbReference type="ARBA" id="ARBA00004141"/>
    </source>
</evidence>
<name>C5FVF6_ARTOC</name>
<dbReference type="OrthoDB" id="331948at2759"/>
<dbReference type="InterPro" id="IPR001594">
    <property type="entry name" value="Palmitoyltrfase_DHHC"/>
</dbReference>
<evidence type="ECO:0000259" key="13">
    <source>
        <dbReference type="Pfam" id="PF01529"/>
    </source>
</evidence>
<keyword evidence="5 11" id="KW-0472">Membrane</keyword>
<gene>
    <name evidence="14" type="ORF">MCYG_06709</name>
</gene>
<keyword evidence="6" id="KW-0564">Palmitate</keyword>
<proteinExistence type="inferred from homology"/>
<comment type="subcellular location">
    <subcellularLocation>
        <location evidence="1">Membrane</location>
        <topology evidence="1">Multi-pass membrane protein</topology>
    </subcellularLocation>
</comment>
<evidence type="ECO:0000313" key="14">
    <source>
        <dbReference type="EMBL" id="EEQ33890.1"/>
    </source>
</evidence>
<dbReference type="EMBL" id="DS995706">
    <property type="protein sequence ID" value="EEQ33890.1"/>
    <property type="molecule type" value="Genomic_DNA"/>
</dbReference>
<accession>C5FVF6</accession>
<feature type="region of interest" description="Disordered" evidence="12">
    <location>
        <begin position="395"/>
        <end position="436"/>
    </location>
</feature>
<dbReference type="OMA" id="SFYTKDV"/>
<dbReference type="HOGENOM" id="CLU_034009_0_0_1"/>
<feature type="transmembrane region" description="Helical" evidence="11">
    <location>
        <begin position="52"/>
        <end position="75"/>
    </location>
</feature>
<evidence type="ECO:0000256" key="9">
    <source>
        <dbReference type="ARBA" id="ARBA00038298"/>
    </source>
</evidence>
<dbReference type="STRING" id="554155.C5FVF6"/>
<evidence type="ECO:0000256" key="6">
    <source>
        <dbReference type="ARBA" id="ARBA00023139"/>
    </source>
</evidence>
<dbReference type="GO" id="GO:0019706">
    <property type="term" value="F:protein-cysteine S-palmitoyltransferase activity"/>
    <property type="evidence" value="ECO:0007669"/>
    <property type="project" value="UniProtKB-EC"/>
</dbReference>
<reference evidence="15" key="1">
    <citation type="journal article" date="2012" name="MBio">
        <title>Comparative genome analysis of Trichophyton rubrum and related dermatophytes reveals candidate genes involved in infection.</title>
        <authorList>
            <person name="Martinez D.A."/>
            <person name="Oliver B.G."/>
            <person name="Graeser Y."/>
            <person name="Goldberg J.M."/>
            <person name="Li W."/>
            <person name="Martinez-Rossi N.M."/>
            <person name="Monod M."/>
            <person name="Shelest E."/>
            <person name="Barton R.C."/>
            <person name="Birch E."/>
            <person name="Brakhage A.A."/>
            <person name="Chen Z."/>
            <person name="Gurr S.J."/>
            <person name="Heiman D."/>
            <person name="Heitman J."/>
            <person name="Kosti I."/>
            <person name="Rossi A."/>
            <person name="Saif S."/>
            <person name="Samalova M."/>
            <person name="Saunders C.W."/>
            <person name="Shea T."/>
            <person name="Summerbell R.C."/>
            <person name="Xu J."/>
            <person name="Young S."/>
            <person name="Zeng Q."/>
            <person name="Birren B.W."/>
            <person name="Cuomo C.A."/>
            <person name="White T.C."/>
        </authorList>
    </citation>
    <scope>NUCLEOTIDE SEQUENCE [LARGE SCALE GENOMIC DNA]</scope>
    <source>
        <strain evidence="15">ATCC MYA-4605 / CBS 113480</strain>
    </source>
</reference>
<keyword evidence="15" id="KW-1185">Reference proteome</keyword>
<evidence type="ECO:0000256" key="5">
    <source>
        <dbReference type="ARBA" id="ARBA00023136"/>
    </source>
</evidence>
<dbReference type="EC" id="2.3.1.225" evidence="11"/>
<feature type="compositionally biased region" description="Low complexity" evidence="12">
    <location>
        <begin position="423"/>
        <end position="436"/>
    </location>
</feature>
<dbReference type="PROSITE" id="PS50216">
    <property type="entry name" value="DHHC"/>
    <property type="match status" value="1"/>
</dbReference>
<feature type="compositionally biased region" description="Basic residues" evidence="12">
    <location>
        <begin position="99"/>
        <end position="112"/>
    </location>
</feature>
<keyword evidence="4 11" id="KW-1133">Transmembrane helix</keyword>
<feature type="transmembrane region" description="Helical" evidence="11">
    <location>
        <begin position="12"/>
        <end position="32"/>
    </location>
</feature>
<evidence type="ECO:0000256" key="3">
    <source>
        <dbReference type="ARBA" id="ARBA00022692"/>
    </source>
</evidence>
<dbReference type="VEuPathDB" id="FungiDB:MCYG_06709"/>
<protein>
    <recommendedName>
        <fullName evidence="11">Palmitoyltransferase</fullName>
        <ecNumber evidence="11">2.3.1.225</ecNumber>
    </recommendedName>
</protein>
<dbReference type="GO" id="GO:0005783">
    <property type="term" value="C:endoplasmic reticulum"/>
    <property type="evidence" value="ECO:0007669"/>
    <property type="project" value="TreeGrafter"/>
</dbReference>
<dbReference type="Pfam" id="PF01529">
    <property type="entry name" value="DHHC"/>
    <property type="match status" value="1"/>
</dbReference>
<dbReference type="AlphaFoldDB" id="C5FVF6"/>
<feature type="transmembrane region" description="Helical" evidence="11">
    <location>
        <begin position="212"/>
        <end position="231"/>
    </location>
</feature>
<evidence type="ECO:0000256" key="11">
    <source>
        <dbReference type="RuleBase" id="RU079119"/>
    </source>
</evidence>
<dbReference type="GO" id="GO:0006612">
    <property type="term" value="P:protein targeting to membrane"/>
    <property type="evidence" value="ECO:0007669"/>
    <property type="project" value="TreeGrafter"/>
</dbReference>
<comment type="domain">
    <text evidence="11">The DHHC domain is required for palmitoyltransferase activity.</text>
</comment>
<keyword evidence="3 11" id="KW-0812">Transmembrane</keyword>
<feature type="region of interest" description="Disordered" evidence="12">
    <location>
        <begin position="91"/>
        <end position="117"/>
    </location>
</feature>
<dbReference type="PANTHER" id="PTHR22883:SF23">
    <property type="entry name" value="PALMITOYLTRANSFERASE ZDHHC6"/>
    <property type="match status" value="1"/>
</dbReference>
<comment type="catalytic activity">
    <reaction evidence="10 11">
        <text>L-cysteinyl-[protein] + hexadecanoyl-CoA = S-hexadecanoyl-L-cysteinyl-[protein] + CoA</text>
        <dbReference type="Rhea" id="RHEA:36683"/>
        <dbReference type="Rhea" id="RHEA-COMP:10131"/>
        <dbReference type="Rhea" id="RHEA-COMP:11032"/>
        <dbReference type="ChEBI" id="CHEBI:29950"/>
        <dbReference type="ChEBI" id="CHEBI:57287"/>
        <dbReference type="ChEBI" id="CHEBI:57379"/>
        <dbReference type="ChEBI" id="CHEBI:74151"/>
        <dbReference type="EC" id="2.3.1.225"/>
    </reaction>
</comment>
<evidence type="ECO:0000256" key="10">
    <source>
        <dbReference type="ARBA" id="ARBA00048048"/>
    </source>
</evidence>
<keyword evidence="8 11" id="KW-0012">Acyltransferase</keyword>
<dbReference type="PANTHER" id="PTHR22883">
    <property type="entry name" value="ZINC FINGER DHHC DOMAIN CONTAINING PROTEIN"/>
    <property type="match status" value="1"/>
</dbReference>
<dbReference type="eggNOG" id="KOG1315">
    <property type="taxonomic scope" value="Eukaryota"/>
</dbReference>
<dbReference type="PROSITE" id="PS51257">
    <property type="entry name" value="PROKAR_LIPOPROTEIN"/>
    <property type="match status" value="1"/>
</dbReference>
<evidence type="ECO:0000256" key="8">
    <source>
        <dbReference type="ARBA" id="ARBA00023315"/>
    </source>
</evidence>
<evidence type="ECO:0000256" key="12">
    <source>
        <dbReference type="SAM" id="MobiDB-lite"/>
    </source>
</evidence>
<dbReference type="GO" id="GO:0005794">
    <property type="term" value="C:Golgi apparatus"/>
    <property type="evidence" value="ECO:0007669"/>
    <property type="project" value="TreeGrafter"/>
</dbReference>
<evidence type="ECO:0000256" key="2">
    <source>
        <dbReference type="ARBA" id="ARBA00022679"/>
    </source>
</evidence>
<feature type="domain" description="Palmitoyltransferase DHHC" evidence="13">
    <location>
        <begin position="163"/>
        <end position="282"/>
    </location>
</feature>
<dbReference type="GO" id="GO:0016020">
    <property type="term" value="C:membrane"/>
    <property type="evidence" value="ECO:0007669"/>
    <property type="project" value="UniProtKB-SubCell"/>
</dbReference>
<keyword evidence="2 11" id="KW-0808">Transferase</keyword>
<organism evidence="14 15">
    <name type="scientific">Arthroderma otae (strain ATCC MYA-4605 / CBS 113480)</name>
    <name type="common">Microsporum canis</name>
    <dbReference type="NCBI Taxonomy" id="554155"/>
    <lineage>
        <taxon>Eukaryota</taxon>
        <taxon>Fungi</taxon>
        <taxon>Dikarya</taxon>
        <taxon>Ascomycota</taxon>
        <taxon>Pezizomycotina</taxon>
        <taxon>Eurotiomycetes</taxon>
        <taxon>Eurotiomycetidae</taxon>
        <taxon>Onygenales</taxon>
        <taxon>Arthrodermataceae</taxon>
        <taxon>Microsporum</taxon>
    </lineage>
</organism>
<dbReference type="RefSeq" id="XP_002844745.1">
    <property type="nucleotide sequence ID" value="XM_002844699.1"/>
</dbReference>
<dbReference type="InterPro" id="IPR039859">
    <property type="entry name" value="PFA4/ZDH16/20/ERF2-like"/>
</dbReference>
<keyword evidence="7" id="KW-0449">Lipoprotein</keyword>
<evidence type="ECO:0000313" key="15">
    <source>
        <dbReference type="Proteomes" id="UP000002035"/>
    </source>
</evidence>
<dbReference type="GeneID" id="9227143"/>
<comment type="similarity">
    <text evidence="9">Belongs to the DHHC palmitoyltransferase family. PFA5 subfamily.</text>
</comment>
<sequence>MACDQKAASRAVARIIPAFLGGLIVYSCYSITKTLCIDYLINPATVTGLRPRVSIAIGLLVTFYVLLFFLVVTYLRLLITVLFSPGYLPRGPQWSSSSKNKKRRGQKRHKCSGSRQEKTGDISYATLSEPNTNGEKNAHPFDVAGLEAFYMKDVFVCQQDGKPPWCSTCCQFKTDRSHHCSEVNRCVRKMDHFCPWVGGVVSETSFKFFIQFLFYAMLFAIFNGVVMAIFVAELRKKFGTLNIHWIVVLASSGFFGLFLAGMLISSLQIALCNSSTIESLDWNTKVWTLAILIPRPLDLDNLPEGSRPSFPIVSYPASTSQPSDENSLPRRQFAVLHTRPGENPFDLGDPFVNLKEVMGHNMLDWILPIKHSPCASHDRQDSMYPLGPVVQRMKREAGLLETSARKSSHQSYGTKRRRKDGRSSGSVPSSRSTHRT</sequence>
<evidence type="ECO:0000256" key="4">
    <source>
        <dbReference type="ARBA" id="ARBA00022989"/>
    </source>
</evidence>
<evidence type="ECO:0000256" key="7">
    <source>
        <dbReference type="ARBA" id="ARBA00023288"/>
    </source>
</evidence>
<dbReference type="Proteomes" id="UP000002035">
    <property type="component" value="Unassembled WGS sequence"/>
</dbReference>
<feature type="transmembrane region" description="Helical" evidence="11">
    <location>
        <begin position="243"/>
        <end position="264"/>
    </location>
</feature>